<name>A0ABQ5B2A8_9ASTR</name>
<evidence type="ECO:0000313" key="3">
    <source>
        <dbReference type="Proteomes" id="UP001151760"/>
    </source>
</evidence>
<proteinExistence type="predicted"/>
<dbReference type="Proteomes" id="UP001151760">
    <property type="component" value="Unassembled WGS sequence"/>
</dbReference>
<organism evidence="2 3">
    <name type="scientific">Tanacetum coccineum</name>
    <dbReference type="NCBI Taxonomy" id="301880"/>
    <lineage>
        <taxon>Eukaryota</taxon>
        <taxon>Viridiplantae</taxon>
        <taxon>Streptophyta</taxon>
        <taxon>Embryophyta</taxon>
        <taxon>Tracheophyta</taxon>
        <taxon>Spermatophyta</taxon>
        <taxon>Magnoliopsida</taxon>
        <taxon>eudicotyledons</taxon>
        <taxon>Gunneridae</taxon>
        <taxon>Pentapetalae</taxon>
        <taxon>asterids</taxon>
        <taxon>campanulids</taxon>
        <taxon>Asterales</taxon>
        <taxon>Asteraceae</taxon>
        <taxon>Asteroideae</taxon>
        <taxon>Anthemideae</taxon>
        <taxon>Anthemidinae</taxon>
        <taxon>Tanacetum</taxon>
    </lineage>
</organism>
<evidence type="ECO:0000256" key="1">
    <source>
        <dbReference type="SAM" id="MobiDB-lite"/>
    </source>
</evidence>
<protein>
    <submittedName>
        <fullName evidence="2">Uncharacterized protein</fullName>
    </submittedName>
</protein>
<evidence type="ECO:0000313" key="2">
    <source>
        <dbReference type="EMBL" id="GJT09036.1"/>
    </source>
</evidence>
<feature type="compositionally biased region" description="Basic residues" evidence="1">
    <location>
        <begin position="74"/>
        <end position="98"/>
    </location>
</feature>
<accession>A0ABQ5B2A8</accession>
<reference evidence="2" key="2">
    <citation type="submission" date="2022-01" db="EMBL/GenBank/DDBJ databases">
        <authorList>
            <person name="Yamashiro T."/>
            <person name="Shiraishi A."/>
            <person name="Satake H."/>
            <person name="Nakayama K."/>
        </authorList>
    </citation>
    <scope>NUCLEOTIDE SEQUENCE</scope>
</reference>
<sequence>MLAESRELSEDELTIASFQSIDGRLVASVREFEMLEKSKELAILQKAEVCYQSRELAESRVISSELAGTDISKITRKTSKTGKHGRRELRKRERKREH</sequence>
<comment type="caution">
    <text evidence="2">The sequence shown here is derived from an EMBL/GenBank/DDBJ whole genome shotgun (WGS) entry which is preliminary data.</text>
</comment>
<gene>
    <name evidence="2" type="ORF">Tco_0843498</name>
</gene>
<reference evidence="2" key="1">
    <citation type="journal article" date="2022" name="Int. J. Mol. Sci.">
        <title>Draft Genome of Tanacetum Coccineum: Genomic Comparison of Closely Related Tanacetum-Family Plants.</title>
        <authorList>
            <person name="Yamashiro T."/>
            <person name="Shiraishi A."/>
            <person name="Nakayama K."/>
            <person name="Satake H."/>
        </authorList>
    </citation>
    <scope>NUCLEOTIDE SEQUENCE</scope>
</reference>
<dbReference type="EMBL" id="BQNB010012877">
    <property type="protein sequence ID" value="GJT09036.1"/>
    <property type="molecule type" value="Genomic_DNA"/>
</dbReference>
<keyword evidence="3" id="KW-1185">Reference proteome</keyword>
<feature type="region of interest" description="Disordered" evidence="1">
    <location>
        <begin position="72"/>
        <end position="98"/>
    </location>
</feature>